<dbReference type="SMART" id="SM00839">
    <property type="entry name" value="ELFV_dehydrog"/>
    <property type="match status" value="1"/>
</dbReference>
<dbReference type="PATRIC" id="fig|35623.3.peg.393"/>
<dbReference type="Gene3D" id="3.40.50.720">
    <property type="entry name" value="NAD(P)-binding Rossmann-like Domain"/>
    <property type="match status" value="1"/>
</dbReference>
<dbReference type="FunCoup" id="A0A061AFW3">
    <property type="interactions" value="208"/>
</dbReference>
<feature type="binding site" evidence="6">
    <location>
        <position position="377"/>
    </location>
    <ligand>
        <name>substrate</name>
    </ligand>
</feature>
<evidence type="ECO:0000256" key="4">
    <source>
        <dbReference type="PIRNR" id="PIRNR000185"/>
    </source>
</evidence>
<dbReference type="KEGG" id="aoc:Aocu_03930"/>
<feature type="site" description="Important for catalysis" evidence="7">
    <location>
        <position position="166"/>
    </location>
</feature>
<dbReference type="AlphaFoldDB" id="A0A061AFW3"/>
<dbReference type="Gene3D" id="3.40.50.10860">
    <property type="entry name" value="Leucine Dehydrogenase, chain A, domain 1"/>
    <property type="match status" value="1"/>
</dbReference>
<dbReference type="Pfam" id="PF00208">
    <property type="entry name" value="ELFV_dehydrog"/>
    <property type="match status" value="1"/>
</dbReference>
<dbReference type="PANTHER" id="PTHR43571:SF1">
    <property type="entry name" value="NADP-SPECIFIC GLUTAMATE DEHYDROGENASE 1-RELATED"/>
    <property type="match status" value="1"/>
</dbReference>
<dbReference type="InterPro" id="IPR036291">
    <property type="entry name" value="NAD(P)-bd_dom_sf"/>
</dbReference>
<feature type="active site" description="Proton donor" evidence="5">
    <location>
        <position position="126"/>
    </location>
</feature>
<evidence type="ECO:0000256" key="7">
    <source>
        <dbReference type="PIRSR" id="PIRSR000185-3"/>
    </source>
</evidence>
<reference evidence="11" key="1">
    <citation type="submission" date="2014-05" db="EMBL/GenBank/DDBJ databases">
        <authorList>
            <person name="Kube M."/>
        </authorList>
    </citation>
    <scope>NUCLEOTIDE SEQUENCE [LARGE SCALE GENOMIC DNA]</scope>
</reference>
<feature type="binding site" evidence="6">
    <location>
        <position position="114"/>
    </location>
    <ligand>
        <name>substrate</name>
    </ligand>
</feature>
<dbReference type="InterPro" id="IPR006096">
    <property type="entry name" value="Glu/Leu/Phe/Val/Trp_DH_C"/>
</dbReference>
<dbReference type="SUPFAM" id="SSF51735">
    <property type="entry name" value="NAD(P)-binding Rossmann-fold domains"/>
    <property type="match status" value="1"/>
</dbReference>
<evidence type="ECO:0000256" key="3">
    <source>
        <dbReference type="ARBA" id="ARBA00023002"/>
    </source>
</evidence>
<feature type="binding site" evidence="6">
    <location>
        <position position="165"/>
    </location>
    <ligand>
        <name>substrate</name>
    </ligand>
</feature>
<dbReference type="InterPro" id="IPR014362">
    <property type="entry name" value="Glu_DH"/>
</dbReference>
<comment type="similarity">
    <text evidence="1 4 8">Belongs to the Glu/Leu/Phe/Val dehydrogenases family.</text>
</comment>
<dbReference type="InterPro" id="IPR050724">
    <property type="entry name" value="Glu_Leu_Phe_Val_DH"/>
</dbReference>
<proteinExistence type="inferred from homology"/>
<dbReference type="InterPro" id="IPR046346">
    <property type="entry name" value="Aminoacid_DH-like_N_sf"/>
</dbReference>
<dbReference type="OrthoDB" id="9803297at2"/>
<keyword evidence="11" id="KW-1185">Reference proteome</keyword>
<dbReference type="STRING" id="35623.Aocu_03930"/>
<dbReference type="HOGENOM" id="CLU_025763_2_1_14"/>
<dbReference type="InterPro" id="IPR006095">
    <property type="entry name" value="Glu/Leu/Phe/Val/Trp_DH"/>
</dbReference>
<evidence type="ECO:0000313" key="10">
    <source>
        <dbReference type="EMBL" id="CDR30466.1"/>
    </source>
</evidence>
<evidence type="ECO:0000256" key="8">
    <source>
        <dbReference type="RuleBase" id="RU004417"/>
    </source>
</evidence>
<sequence length="444" mass="49890">MHHYLDQIYQELVIRHPHEKEYLQAVYEFLDSLGDLVDSDSSITENNMIRRMVEPDRIISFKVIWEDDQGVNQVNTGYRVQFNQALGPYKGGIRFHPTVNQSILKFLAFEQTFKNSLTNLPLGGAKGGSDFNPKGKSDQEILRFCRAFMTELYTYLGPDLDIPAGDIGVSSKAVGYMFGMYKRLTHRHHGSFTSKGITYGGSLVRPQATGYGLVYITEALLKTYFDTSIQGKSFVVSGAGNVAIHTASKIISLGGMVKGMSESYGMIHHDKGIDIELLSSIKDKNQTLDQYLNTYSDAIYTDNPKDLWKIPVDIALPCATENELDLEDVKTLHQNHVMAILEGANMPTTLEATHYLIQNKIPFVPGKAANAGGVTVSGLEMQQNAMHVTWDFDTVDQKLKQVMHQIFYRLHEESLRLNNPYDLVKVANILSFKKVYQAMIEQGL</sequence>
<evidence type="ECO:0000256" key="5">
    <source>
        <dbReference type="PIRSR" id="PIRSR000185-1"/>
    </source>
</evidence>
<dbReference type="GO" id="GO:0004354">
    <property type="term" value="F:glutamate dehydrogenase (NADP+) activity"/>
    <property type="evidence" value="ECO:0007669"/>
    <property type="project" value="TreeGrafter"/>
</dbReference>
<dbReference type="EMBL" id="LK028559">
    <property type="protein sequence ID" value="CDR30466.1"/>
    <property type="molecule type" value="Genomic_DNA"/>
</dbReference>
<organism evidence="10 11">
    <name type="scientific">Acholeplasma oculi</name>
    <dbReference type="NCBI Taxonomy" id="35623"/>
    <lineage>
        <taxon>Bacteria</taxon>
        <taxon>Bacillati</taxon>
        <taxon>Mycoplasmatota</taxon>
        <taxon>Mollicutes</taxon>
        <taxon>Acholeplasmatales</taxon>
        <taxon>Acholeplasmataceae</taxon>
        <taxon>Acholeplasma</taxon>
    </lineage>
</organism>
<protein>
    <recommendedName>
        <fullName evidence="4">Glutamate dehydrogenase</fullName>
    </recommendedName>
</protein>
<evidence type="ECO:0000256" key="1">
    <source>
        <dbReference type="ARBA" id="ARBA00006382"/>
    </source>
</evidence>
<dbReference type="InterPro" id="IPR006097">
    <property type="entry name" value="Glu/Leu/Phe/Val/Trp_DH_dimer"/>
</dbReference>
<evidence type="ECO:0000256" key="2">
    <source>
        <dbReference type="ARBA" id="ARBA00011643"/>
    </source>
</evidence>
<comment type="subunit">
    <text evidence="2">Homohexamer.</text>
</comment>
<dbReference type="Gene3D" id="1.10.285.10">
    <property type="entry name" value="Glutamate Dehydrogenase, chain A, domain 3"/>
    <property type="match status" value="2"/>
</dbReference>
<evidence type="ECO:0000313" key="11">
    <source>
        <dbReference type="Proteomes" id="UP000032434"/>
    </source>
</evidence>
<feature type="binding site" evidence="6">
    <location>
        <position position="90"/>
    </location>
    <ligand>
        <name>substrate</name>
    </ligand>
</feature>
<dbReference type="SUPFAM" id="SSF53223">
    <property type="entry name" value="Aminoacid dehydrogenase-like, N-terminal domain"/>
    <property type="match status" value="1"/>
</dbReference>
<dbReference type="GO" id="GO:0000166">
    <property type="term" value="F:nucleotide binding"/>
    <property type="evidence" value="ECO:0007669"/>
    <property type="project" value="UniProtKB-KW"/>
</dbReference>
<feature type="binding site" evidence="6">
    <location>
        <position position="111"/>
    </location>
    <ligand>
        <name>substrate</name>
    </ligand>
</feature>
<dbReference type="GO" id="GO:0005829">
    <property type="term" value="C:cytosol"/>
    <property type="evidence" value="ECO:0007669"/>
    <property type="project" value="TreeGrafter"/>
</dbReference>
<dbReference type="PROSITE" id="PS00074">
    <property type="entry name" value="GLFV_DEHYDROGENASE"/>
    <property type="match status" value="1"/>
</dbReference>
<evidence type="ECO:0000259" key="9">
    <source>
        <dbReference type="SMART" id="SM00839"/>
    </source>
</evidence>
<dbReference type="RefSeq" id="WP_045749013.1">
    <property type="nucleotide sequence ID" value="NZ_FUZK01000006.1"/>
</dbReference>
<dbReference type="PIRSF" id="PIRSF000185">
    <property type="entry name" value="Glu_DH"/>
    <property type="match status" value="1"/>
</dbReference>
<dbReference type="FunFam" id="3.40.50.720:FF:000030">
    <property type="entry name" value="Glutamate dehydrogenase"/>
    <property type="match status" value="1"/>
</dbReference>
<dbReference type="FunFam" id="3.40.50.10860:FF:000002">
    <property type="entry name" value="Glutamate dehydrogenase"/>
    <property type="match status" value="1"/>
</dbReference>
<gene>
    <name evidence="10" type="primary">gdhA</name>
    <name evidence="10" type="ORF">Aocu_03930</name>
</gene>
<keyword evidence="6" id="KW-0520">NAD</keyword>
<feature type="domain" description="Glutamate/phenylalanine/leucine/valine/L-tryptophan dehydrogenase C-terminal" evidence="9">
    <location>
        <begin position="202"/>
        <end position="443"/>
    </location>
</feature>
<dbReference type="Proteomes" id="UP000032434">
    <property type="component" value="Chromosome 1"/>
</dbReference>
<dbReference type="PRINTS" id="PR00082">
    <property type="entry name" value="GLFDHDRGNASE"/>
</dbReference>
<dbReference type="InParanoid" id="A0A061AFW3"/>
<name>A0A061AFW3_9MOLU</name>
<dbReference type="Pfam" id="PF02812">
    <property type="entry name" value="ELFV_dehydrog_N"/>
    <property type="match status" value="1"/>
</dbReference>
<dbReference type="NCBIfam" id="NF006929">
    <property type="entry name" value="PRK09414.1"/>
    <property type="match status" value="1"/>
</dbReference>
<dbReference type="PANTHER" id="PTHR43571">
    <property type="entry name" value="NADP-SPECIFIC GLUTAMATE DEHYDROGENASE 1-RELATED"/>
    <property type="match status" value="1"/>
</dbReference>
<feature type="binding site" evidence="6">
    <location>
        <position position="209"/>
    </location>
    <ligand>
        <name>NAD(+)</name>
        <dbReference type="ChEBI" id="CHEBI:57540"/>
    </ligand>
</feature>
<dbReference type="InterPro" id="IPR033524">
    <property type="entry name" value="Glu/Leu/Phe/Val_DH_AS"/>
</dbReference>
<keyword evidence="3 4" id="KW-0560">Oxidoreductase</keyword>
<feature type="binding site" evidence="6">
    <location>
        <position position="241"/>
    </location>
    <ligand>
        <name>NAD(+)</name>
        <dbReference type="ChEBI" id="CHEBI:57540"/>
    </ligand>
</feature>
<evidence type="ECO:0000256" key="6">
    <source>
        <dbReference type="PIRSR" id="PIRSR000185-2"/>
    </source>
</evidence>
<dbReference type="GO" id="GO:0006537">
    <property type="term" value="P:glutamate biosynthetic process"/>
    <property type="evidence" value="ECO:0007669"/>
    <property type="project" value="TreeGrafter"/>
</dbReference>
<keyword evidence="6" id="KW-0547">Nucleotide-binding</keyword>
<accession>A0A061AFW3</accession>